<organism evidence="8 9">
    <name type="scientific">Radiobacillus deserti</name>
    <dbReference type="NCBI Taxonomy" id="2594883"/>
    <lineage>
        <taxon>Bacteria</taxon>
        <taxon>Bacillati</taxon>
        <taxon>Bacillota</taxon>
        <taxon>Bacilli</taxon>
        <taxon>Bacillales</taxon>
        <taxon>Bacillaceae</taxon>
        <taxon>Radiobacillus</taxon>
    </lineage>
</organism>
<dbReference type="OrthoDB" id="9782134at2"/>
<dbReference type="GO" id="GO:0046872">
    <property type="term" value="F:metal ion binding"/>
    <property type="evidence" value="ECO:0007669"/>
    <property type="project" value="UniProtKB-KW"/>
</dbReference>
<keyword evidence="2" id="KW-0479">Metal-binding</keyword>
<dbReference type="Gene3D" id="1.10.3210.10">
    <property type="entry name" value="Hypothetical protein af1432"/>
    <property type="match status" value="1"/>
</dbReference>
<keyword evidence="4" id="KW-0378">Hydrolase</keyword>
<evidence type="ECO:0000256" key="3">
    <source>
        <dbReference type="ARBA" id="ARBA00022741"/>
    </source>
</evidence>
<name>A0A516KGZ1_9BACI</name>
<evidence type="ECO:0000256" key="2">
    <source>
        <dbReference type="ARBA" id="ARBA00022723"/>
    </source>
</evidence>
<dbReference type="KEGG" id="aqt:FN924_11040"/>
<dbReference type="InterPro" id="IPR006674">
    <property type="entry name" value="HD_domain"/>
</dbReference>
<evidence type="ECO:0000256" key="6">
    <source>
        <dbReference type="ARBA" id="ARBA00049417"/>
    </source>
</evidence>
<keyword evidence="3" id="KW-0547">Nucleotide-binding</keyword>
<sequence length="195" mass="22599">MKRNEALAIVEPQLRTARFEHTVRVTDTALELGRRFGGNLEKAELAAIFHDYAKYRNIREMKRWILSESLPKDLLQYHHELWHGPVGALLVEREVGLNDREILSAIRWHTTGKAHMSQLDKLIFLADYMEPGRSFPGVEEVREVAKNNLEKACLLASRNTIMHLMNKGQSIYPDTFHCYNHLVRELSVKTEGNHE</sequence>
<dbReference type="PROSITE" id="PS51831">
    <property type="entry name" value="HD"/>
    <property type="match status" value="1"/>
</dbReference>
<dbReference type="EMBL" id="CP041666">
    <property type="protein sequence ID" value="QDP40672.1"/>
    <property type="molecule type" value="Genomic_DNA"/>
</dbReference>
<keyword evidence="5" id="KW-0408">Iron</keyword>
<dbReference type="RefSeq" id="WP_143894463.1">
    <property type="nucleotide sequence ID" value="NZ_CP041666.1"/>
</dbReference>
<dbReference type="InterPro" id="IPR005249">
    <property type="entry name" value="YqeK"/>
</dbReference>
<dbReference type="AlphaFoldDB" id="A0A516KGZ1"/>
<dbReference type="GO" id="GO:0000166">
    <property type="term" value="F:nucleotide binding"/>
    <property type="evidence" value="ECO:0007669"/>
    <property type="project" value="UniProtKB-KW"/>
</dbReference>
<dbReference type="PANTHER" id="PTHR35795:SF1">
    <property type="entry name" value="BIS(5'-NUCLEOSYL)-TETRAPHOSPHATASE, SYMMETRICAL"/>
    <property type="match status" value="1"/>
</dbReference>
<dbReference type="EC" id="3.6.1.41" evidence="1"/>
<evidence type="ECO:0000313" key="8">
    <source>
        <dbReference type="EMBL" id="QDP40672.1"/>
    </source>
</evidence>
<evidence type="ECO:0000256" key="4">
    <source>
        <dbReference type="ARBA" id="ARBA00022801"/>
    </source>
</evidence>
<protein>
    <recommendedName>
        <fullName evidence="1">bis(5'-nucleosyl)-tetraphosphatase (symmetrical)</fullName>
        <ecNumber evidence="1">3.6.1.41</ecNumber>
    </recommendedName>
</protein>
<dbReference type="SMART" id="SM00471">
    <property type="entry name" value="HDc"/>
    <property type="match status" value="1"/>
</dbReference>
<dbReference type="GO" id="GO:0008803">
    <property type="term" value="F:bis(5'-nucleosyl)-tetraphosphatase (symmetrical) activity"/>
    <property type="evidence" value="ECO:0007669"/>
    <property type="project" value="UniProtKB-EC"/>
</dbReference>
<dbReference type="PANTHER" id="PTHR35795">
    <property type="entry name" value="SLR1885 PROTEIN"/>
    <property type="match status" value="1"/>
</dbReference>
<dbReference type="InterPro" id="IPR051094">
    <property type="entry name" value="Diverse_Catalytic_Enzymes"/>
</dbReference>
<evidence type="ECO:0000259" key="7">
    <source>
        <dbReference type="PROSITE" id="PS51831"/>
    </source>
</evidence>
<comment type="catalytic activity">
    <reaction evidence="6">
        <text>P(1),P(4)-bis(5'-adenosyl) tetraphosphate + H2O = 2 ADP + 2 H(+)</text>
        <dbReference type="Rhea" id="RHEA:24252"/>
        <dbReference type="ChEBI" id="CHEBI:15377"/>
        <dbReference type="ChEBI" id="CHEBI:15378"/>
        <dbReference type="ChEBI" id="CHEBI:58141"/>
        <dbReference type="ChEBI" id="CHEBI:456216"/>
        <dbReference type="EC" id="3.6.1.41"/>
    </reaction>
</comment>
<feature type="domain" description="HD" evidence="7">
    <location>
        <begin position="18"/>
        <end position="132"/>
    </location>
</feature>
<dbReference type="Pfam" id="PF01966">
    <property type="entry name" value="HD"/>
    <property type="match status" value="1"/>
</dbReference>
<dbReference type="InterPro" id="IPR003607">
    <property type="entry name" value="HD/PDEase_dom"/>
</dbReference>
<reference evidence="8 9" key="1">
    <citation type="submission" date="2019-07" db="EMBL/GenBank/DDBJ databases">
        <authorList>
            <person name="Li J."/>
        </authorList>
    </citation>
    <scope>NUCLEOTIDE SEQUENCE [LARGE SCALE GENOMIC DNA]</scope>
    <source>
        <strain evidence="8 9">TKL69</strain>
    </source>
</reference>
<evidence type="ECO:0000256" key="1">
    <source>
        <dbReference type="ARBA" id="ARBA00012506"/>
    </source>
</evidence>
<dbReference type="CDD" id="cd00077">
    <property type="entry name" value="HDc"/>
    <property type="match status" value="1"/>
</dbReference>
<dbReference type="NCBIfam" id="TIGR00488">
    <property type="entry name" value="bis(5'-nucleosyl)-tetraphosphatase (symmetrical) YqeK"/>
    <property type="match status" value="1"/>
</dbReference>
<evidence type="ECO:0000256" key="5">
    <source>
        <dbReference type="ARBA" id="ARBA00023004"/>
    </source>
</evidence>
<dbReference type="Proteomes" id="UP000315215">
    <property type="component" value="Chromosome"/>
</dbReference>
<dbReference type="SUPFAM" id="SSF109604">
    <property type="entry name" value="HD-domain/PDEase-like"/>
    <property type="match status" value="1"/>
</dbReference>
<gene>
    <name evidence="8" type="ORF">FN924_11040</name>
</gene>
<keyword evidence="9" id="KW-1185">Reference proteome</keyword>
<accession>A0A516KGZ1</accession>
<proteinExistence type="predicted"/>
<evidence type="ECO:0000313" key="9">
    <source>
        <dbReference type="Proteomes" id="UP000315215"/>
    </source>
</evidence>